<dbReference type="Gene3D" id="3.40.50.300">
    <property type="entry name" value="P-loop containing nucleotide triphosphate hydrolases"/>
    <property type="match status" value="1"/>
</dbReference>
<dbReference type="GO" id="GO:0005524">
    <property type="term" value="F:ATP binding"/>
    <property type="evidence" value="ECO:0007669"/>
    <property type="project" value="UniProtKB-KW"/>
</dbReference>
<evidence type="ECO:0000313" key="6">
    <source>
        <dbReference type="Proteomes" id="UP000186914"/>
    </source>
</evidence>
<dbReference type="SMART" id="SM00382">
    <property type="entry name" value="AAA"/>
    <property type="match status" value="1"/>
</dbReference>
<keyword evidence="3 5" id="KW-0067">ATP-binding</keyword>
<name>A0A1N7DM93_9EURY</name>
<dbReference type="InterPro" id="IPR017871">
    <property type="entry name" value="ABC_transporter-like_CS"/>
</dbReference>
<proteinExistence type="predicted"/>
<dbReference type="PANTHER" id="PTHR24220">
    <property type="entry name" value="IMPORT ATP-BINDING PROTEIN"/>
    <property type="match status" value="1"/>
</dbReference>
<dbReference type="OrthoDB" id="302885at2157"/>
<dbReference type="InterPro" id="IPR003439">
    <property type="entry name" value="ABC_transporter-like_ATP-bd"/>
</dbReference>
<dbReference type="InterPro" id="IPR017911">
    <property type="entry name" value="MacB-like_ATP-bd"/>
</dbReference>
<dbReference type="PROSITE" id="PS50893">
    <property type="entry name" value="ABC_TRANSPORTER_2"/>
    <property type="match status" value="1"/>
</dbReference>
<dbReference type="PROSITE" id="PS00211">
    <property type="entry name" value="ABC_TRANSPORTER_1"/>
    <property type="match status" value="1"/>
</dbReference>
<dbReference type="CDD" id="cd03255">
    <property type="entry name" value="ABC_MJ0796_LolCDE_FtsE"/>
    <property type="match status" value="1"/>
</dbReference>
<accession>A0A1N7DM93</accession>
<dbReference type="Pfam" id="PF00005">
    <property type="entry name" value="ABC_tran"/>
    <property type="match status" value="1"/>
</dbReference>
<dbReference type="InterPro" id="IPR027417">
    <property type="entry name" value="P-loop_NTPase"/>
</dbReference>
<dbReference type="RefSeq" id="WP_076431583.1">
    <property type="nucleotide sequence ID" value="NZ_FTNO01000004.1"/>
</dbReference>
<feature type="domain" description="ABC transporter" evidence="4">
    <location>
        <begin position="6"/>
        <end position="229"/>
    </location>
</feature>
<gene>
    <name evidence="5" type="ORF">SAMN05421858_3743</name>
</gene>
<dbReference type="Proteomes" id="UP000186914">
    <property type="component" value="Unassembled WGS sequence"/>
</dbReference>
<reference evidence="6" key="1">
    <citation type="submission" date="2017-01" db="EMBL/GenBank/DDBJ databases">
        <authorList>
            <person name="Varghese N."/>
            <person name="Submissions S."/>
        </authorList>
    </citation>
    <scope>NUCLEOTIDE SEQUENCE [LARGE SCALE GENOMIC DNA]</scope>
    <source>
        <strain evidence="6">CGMCC 1.7737</strain>
    </source>
</reference>
<dbReference type="GO" id="GO:0005886">
    <property type="term" value="C:plasma membrane"/>
    <property type="evidence" value="ECO:0007669"/>
    <property type="project" value="TreeGrafter"/>
</dbReference>
<evidence type="ECO:0000256" key="1">
    <source>
        <dbReference type="ARBA" id="ARBA00022448"/>
    </source>
</evidence>
<dbReference type="GO" id="GO:0022857">
    <property type="term" value="F:transmembrane transporter activity"/>
    <property type="evidence" value="ECO:0007669"/>
    <property type="project" value="TreeGrafter"/>
</dbReference>
<organism evidence="5 6">
    <name type="scientific">Haladaptatus litoreus</name>
    <dbReference type="NCBI Taxonomy" id="553468"/>
    <lineage>
        <taxon>Archaea</taxon>
        <taxon>Methanobacteriati</taxon>
        <taxon>Methanobacteriota</taxon>
        <taxon>Stenosarchaea group</taxon>
        <taxon>Halobacteria</taxon>
        <taxon>Halobacteriales</taxon>
        <taxon>Haladaptataceae</taxon>
        <taxon>Haladaptatus</taxon>
    </lineage>
</organism>
<dbReference type="InterPro" id="IPR003593">
    <property type="entry name" value="AAA+_ATPase"/>
</dbReference>
<evidence type="ECO:0000313" key="5">
    <source>
        <dbReference type="EMBL" id="SIR76891.1"/>
    </source>
</evidence>
<keyword evidence="2" id="KW-0547">Nucleotide-binding</keyword>
<keyword evidence="1" id="KW-0813">Transport</keyword>
<dbReference type="SUPFAM" id="SSF52540">
    <property type="entry name" value="P-loop containing nucleoside triphosphate hydrolases"/>
    <property type="match status" value="1"/>
</dbReference>
<evidence type="ECO:0000259" key="4">
    <source>
        <dbReference type="PROSITE" id="PS50893"/>
    </source>
</evidence>
<sequence length="231" mass="25541">MSENVLEAESIRVVRGDQEIISDASLSVPANTQILVQGPSGAGKTTLFNILGLLDVPTSGTVRIANEETAALSERKRARLRRETIGFIFQDFQLIDDLTAWENAALPQDHAGERDEEWLQTLFTELEIADRADQYPATLSGGEKQRVAIARALANRPDIVLADEPTGQLDPTTTTQVLDLLFRLQDTTDTSLVVISHDMQLQPRFDTIVRLEDGTIHDHEPKTEAKPSIDT</sequence>
<evidence type="ECO:0000256" key="3">
    <source>
        <dbReference type="ARBA" id="ARBA00022840"/>
    </source>
</evidence>
<dbReference type="InterPro" id="IPR015854">
    <property type="entry name" value="ABC_transpr_LolD-like"/>
</dbReference>
<evidence type="ECO:0000256" key="2">
    <source>
        <dbReference type="ARBA" id="ARBA00022741"/>
    </source>
</evidence>
<dbReference type="AlphaFoldDB" id="A0A1N7DM93"/>
<keyword evidence="6" id="KW-1185">Reference proteome</keyword>
<dbReference type="EMBL" id="FTNO01000004">
    <property type="protein sequence ID" value="SIR76891.1"/>
    <property type="molecule type" value="Genomic_DNA"/>
</dbReference>
<protein>
    <submittedName>
        <fullName evidence="5">Putative ABC transport system ATP-binding protein</fullName>
    </submittedName>
</protein>
<dbReference type="GO" id="GO:0016887">
    <property type="term" value="F:ATP hydrolysis activity"/>
    <property type="evidence" value="ECO:0007669"/>
    <property type="project" value="InterPro"/>
</dbReference>